<protein>
    <recommendedName>
        <fullName evidence="6">Preprotein translocase subunit Tim44</fullName>
    </recommendedName>
</protein>
<sequence length="148" mass="15745">MKKGILVFMAFALFFVFSAGAADARPRGGKISSPKKSFTTTPSKPADNVNKSTSGGTGTTKSGTAKSGTTTPQRGFFSGGSFMKGLMIGGLAGMLFGGLFGNMGFLGNIFGMLINILAIYVVITLIMGIVRYFRTRNRPTHPDNRRPY</sequence>
<evidence type="ECO:0000256" key="2">
    <source>
        <dbReference type="SAM" id="Phobius"/>
    </source>
</evidence>
<keyword evidence="2" id="KW-0472">Membrane</keyword>
<feature type="transmembrane region" description="Helical" evidence="2">
    <location>
        <begin position="82"/>
        <end position="100"/>
    </location>
</feature>
<accession>A0A6C0G262</accession>
<feature type="chain" id="PRO_5038983666" description="Preprotein translocase subunit Tim44" evidence="3">
    <location>
        <begin position="22"/>
        <end position="148"/>
    </location>
</feature>
<dbReference type="PANTHER" id="PTHR41542">
    <property type="entry name" value="BLL5807 PROTEIN"/>
    <property type="match status" value="1"/>
</dbReference>
<keyword evidence="2" id="KW-0812">Transmembrane</keyword>
<dbReference type="PANTHER" id="PTHR41542:SF1">
    <property type="entry name" value="BLL5807 PROTEIN"/>
    <property type="match status" value="1"/>
</dbReference>
<keyword evidence="3" id="KW-0732">Signal</keyword>
<evidence type="ECO:0000256" key="1">
    <source>
        <dbReference type="SAM" id="MobiDB-lite"/>
    </source>
</evidence>
<dbReference type="Proteomes" id="UP000476064">
    <property type="component" value="Chromosome"/>
</dbReference>
<keyword evidence="5" id="KW-1185">Reference proteome</keyword>
<organism evidence="4 5">
    <name type="scientific">Paenibacillus lycopersici</name>
    <dbReference type="NCBI Taxonomy" id="2704462"/>
    <lineage>
        <taxon>Bacteria</taxon>
        <taxon>Bacillati</taxon>
        <taxon>Bacillota</taxon>
        <taxon>Bacilli</taxon>
        <taxon>Bacillales</taxon>
        <taxon>Paenibacillaceae</taxon>
        <taxon>Paenibacillus</taxon>
    </lineage>
</organism>
<dbReference type="AlphaFoldDB" id="A0A6C0G262"/>
<feature type="signal peptide" evidence="3">
    <location>
        <begin position="1"/>
        <end position="21"/>
    </location>
</feature>
<proteinExistence type="predicted"/>
<keyword evidence="2" id="KW-1133">Transmembrane helix</keyword>
<feature type="compositionally biased region" description="Low complexity" evidence="1">
    <location>
        <begin position="32"/>
        <end position="71"/>
    </location>
</feature>
<dbReference type="EMBL" id="CP048209">
    <property type="protein sequence ID" value="QHT61761.1"/>
    <property type="molecule type" value="Genomic_DNA"/>
</dbReference>
<dbReference type="RefSeq" id="WP_162358199.1">
    <property type="nucleotide sequence ID" value="NZ_CP048209.1"/>
</dbReference>
<gene>
    <name evidence="4" type="ORF">GXP70_18440</name>
</gene>
<feature type="transmembrane region" description="Helical" evidence="2">
    <location>
        <begin position="112"/>
        <end position="133"/>
    </location>
</feature>
<evidence type="ECO:0008006" key="6">
    <source>
        <dbReference type="Google" id="ProtNLM"/>
    </source>
</evidence>
<evidence type="ECO:0000313" key="4">
    <source>
        <dbReference type="EMBL" id="QHT61761.1"/>
    </source>
</evidence>
<evidence type="ECO:0000256" key="3">
    <source>
        <dbReference type="SAM" id="SignalP"/>
    </source>
</evidence>
<name>A0A6C0G262_9BACL</name>
<reference evidence="4 5" key="1">
    <citation type="submission" date="2020-01" db="EMBL/GenBank/DDBJ databases">
        <title>Paenibacillus sp. nov., isolated from tomato rhizosphere.</title>
        <authorList>
            <person name="Weon H.-Y."/>
            <person name="Lee S.A."/>
        </authorList>
    </citation>
    <scope>NUCLEOTIDE SEQUENCE [LARGE SCALE GENOMIC DNA]</scope>
    <source>
        <strain evidence="4 5">12200R-189</strain>
    </source>
</reference>
<dbReference type="KEGG" id="plyc:GXP70_18440"/>
<feature type="region of interest" description="Disordered" evidence="1">
    <location>
        <begin position="24"/>
        <end position="72"/>
    </location>
</feature>
<evidence type="ECO:0000313" key="5">
    <source>
        <dbReference type="Proteomes" id="UP000476064"/>
    </source>
</evidence>